<evidence type="ECO:0000256" key="1">
    <source>
        <dbReference type="PROSITE-ProRule" id="PRU00047"/>
    </source>
</evidence>
<keyword evidence="2" id="KW-0175">Coiled coil</keyword>
<reference evidence="4" key="1">
    <citation type="journal article" date="2022" name="Int. J. Mol. Sci.">
        <title>Draft Genome of Tanacetum Coccineum: Genomic Comparison of Closely Related Tanacetum-Family Plants.</title>
        <authorList>
            <person name="Yamashiro T."/>
            <person name="Shiraishi A."/>
            <person name="Nakayama K."/>
            <person name="Satake H."/>
        </authorList>
    </citation>
    <scope>NUCLEOTIDE SEQUENCE</scope>
</reference>
<evidence type="ECO:0000259" key="3">
    <source>
        <dbReference type="PROSITE" id="PS50158"/>
    </source>
</evidence>
<dbReference type="InterPro" id="IPR001878">
    <property type="entry name" value="Znf_CCHC"/>
</dbReference>
<feature type="coiled-coil region" evidence="2">
    <location>
        <begin position="824"/>
        <end position="851"/>
    </location>
</feature>
<sequence length="858" mass="97184">MTTLAEFMIVAGAENRPPMLDKTMYNSWESRMLLYIKGKKNDRMMLESIENEPLVYPTVKVDGQIQKKKYVELTEQEQLQDDCDVQATNIVLQGLPPDVYALPQISQPTPSVPQNAYHSPLISQQPPVEFLQIHSGLVVPVFLSGDDPIACLNETMTFMSTVVSSSFLSTNNQLKTSFNPQNQATIQDGRVTVQQVQGRQGQSFASLGTKGNATSQVLDEEQLAFLVDPDAYDSDYDDISSAKAVLMAKFSSYDSDNLSEKAQRIKPILYDGNVLLNKHDVISVVEEEEILILEEESRSKMLAKQNDLIMKIQKINTSPTDYNKLNKLAEDFGKHFVPQMQLSAEQAFRLPVSNPKSEQLYIIQTPVEIEVVKVRTTLDAITKGLWGFEHTKKVFKEEVIPFINSLRVSFKDFENGLHSKLNEVKTMFGQMEAVVDQCSVDKKYFDIQNKEVSLDNDRLLDHIICQDVMNIVMHADSVLANVSDTRPPMLDRTDFASWQQRIRLYCRVKENRVNILKSIDEGPFQMGTFRENLAEGDEGALHLGCQKDIYSLINHYTDAKDIWDNVKMLLEGSELTKKDRESQLVVVQSVQGRQNRGQGNNARGTGTAGYEGALNRVGNANPGQSRQVKCYNCNGIGHIARNCTQPKRPHNSEYFKDKMLLMQAQKNRVTLDEEQLLFLAGGQDNVVDEDMDEQPVQDLALNVDNVFQADNCDAFDSDVDEAPTAQTMFMANLSSANPDAVYEHHEEHEMHDDVQPNYIVDSHADYTSNCNMISYDQYVKDNAMPVVQSNESSVTNDAYMMIYNDMCEHHAQSVSKTTQNIVVDNSLSAELETYKEEVELYERRARFELTEREQKIDE</sequence>
<dbReference type="SMART" id="SM00343">
    <property type="entry name" value="ZnF_C2HC"/>
    <property type="match status" value="1"/>
</dbReference>
<evidence type="ECO:0000313" key="5">
    <source>
        <dbReference type="Proteomes" id="UP001151760"/>
    </source>
</evidence>
<dbReference type="EMBL" id="BQNB010010723">
    <property type="protein sequence ID" value="GJS81109.1"/>
    <property type="molecule type" value="Genomic_DNA"/>
</dbReference>
<accession>A0ABQ4YTB6</accession>
<name>A0ABQ4YTB6_9ASTR</name>
<evidence type="ECO:0000313" key="4">
    <source>
        <dbReference type="EMBL" id="GJS81109.1"/>
    </source>
</evidence>
<gene>
    <name evidence="4" type="ORF">Tco_0747650</name>
</gene>
<proteinExistence type="predicted"/>
<dbReference type="Pfam" id="PF00098">
    <property type="entry name" value="zf-CCHC"/>
    <property type="match status" value="1"/>
</dbReference>
<reference evidence="4" key="2">
    <citation type="submission" date="2022-01" db="EMBL/GenBank/DDBJ databases">
        <authorList>
            <person name="Yamashiro T."/>
            <person name="Shiraishi A."/>
            <person name="Satake H."/>
            <person name="Nakayama K."/>
        </authorList>
    </citation>
    <scope>NUCLEOTIDE SEQUENCE</scope>
</reference>
<dbReference type="SUPFAM" id="SSF57756">
    <property type="entry name" value="Retrovirus zinc finger-like domains"/>
    <property type="match status" value="1"/>
</dbReference>
<comment type="caution">
    <text evidence="4">The sequence shown here is derived from an EMBL/GenBank/DDBJ whole genome shotgun (WGS) entry which is preliminary data.</text>
</comment>
<keyword evidence="5" id="KW-1185">Reference proteome</keyword>
<dbReference type="Gene3D" id="4.10.60.10">
    <property type="entry name" value="Zinc finger, CCHC-type"/>
    <property type="match status" value="1"/>
</dbReference>
<dbReference type="Proteomes" id="UP001151760">
    <property type="component" value="Unassembled WGS sequence"/>
</dbReference>
<protein>
    <submittedName>
        <fullName evidence="4">Retrovirus-related pol polyprotein from transposon TNT 1-94</fullName>
    </submittedName>
</protein>
<organism evidence="4 5">
    <name type="scientific">Tanacetum coccineum</name>
    <dbReference type="NCBI Taxonomy" id="301880"/>
    <lineage>
        <taxon>Eukaryota</taxon>
        <taxon>Viridiplantae</taxon>
        <taxon>Streptophyta</taxon>
        <taxon>Embryophyta</taxon>
        <taxon>Tracheophyta</taxon>
        <taxon>Spermatophyta</taxon>
        <taxon>Magnoliopsida</taxon>
        <taxon>eudicotyledons</taxon>
        <taxon>Gunneridae</taxon>
        <taxon>Pentapetalae</taxon>
        <taxon>asterids</taxon>
        <taxon>campanulids</taxon>
        <taxon>Asterales</taxon>
        <taxon>Asteraceae</taxon>
        <taxon>Asteroideae</taxon>
        <taxon>Anthemideae</taxon>
        <taxon>Anthemidinae</taxon>
        <taxon>Tanacetum</taxon>
    </lineage>
</organism>
<keyword evidence="1" id="KW-0479">Metal-binding</keyword>
<keyword evidence="1" id="KW-0863">Zinc-finger</keyword>
<keyword evidence="1" id="KW-0862">Zinc</keyword>
<feature type="domain" description="CCHC-type" evidence="3">
    <location>
        <begin position="629"/>
        <end position="645"/>
    </location>
</feature>
<dbReference type="PROSITE" id="PS50158">
    <property type="entry name" value="ZF_CCHC"/>
    <property type="match status" value="1"/>
</dbReference>
<dbReference type="InterPro" id="IPR036875">
    <property type="entry name" value="Znf_CCHC_sf"/>
</dbReference>
<evidence type="ECO:0000256" key="2">
    <source>
        <dbReference type="SAM" id="Coils"/>
    </source>
</evidence>